<evidence type="ECO:0000256" key="1">
    <source>
        <dbReference type="ARBA" id="ARBA00009238"/>
    </source>
</evidence>
<evidence type="ECO:0000259" key="4">
    <source>
        <dbReference type="Pfam" id="PF00307"/>
    </source>
</evidence>
<dbReference type="OrthoDB" id="6756820at2759"/>
<dbReference type="PANTHER" id="PTHR38537">
    <property type="entry name" value="JITTERBUG, ISOFORM N"/>
    <property type="match status" value="1"/>
</dbReference>
<dbReference type="PANTHER" id="PTHR38537:SF8">
    <property type="entry name" value="FILAMIN-A"/>
    <property type="match status" value="1"/>
</dbReference>
<accession>A0A814PH63</accession>
<evidence type="ECO:0000313" key="5">
    <source>
        <dbReference type="EMBL" id="CAF1106551.1"/>
    </source>
</evidence>
<keyword evidence="2" id="KW-0677">Repeat</keyword>
<organism evidence="5 6">
    <name type="scientific">Adineta steineri</name>
    <dbReference type="NCBI Taxonomy" id="433720"/>
    <lineage>
        <taxon>Eukaryota</taxon>
        <taxon>Metazoa</taxon>
        <taxon>Spiralia</taxon>
        <taxon>Gnathifera</taxon>
        <taxon>Rotifera</taxon>
        <taxon>Eurotatoria</taxon>
        <taxon>Bdelloidea</taxon>
        <taxon>Adinetida</taxon>
        <taxon>Adinetidae</taxon>
        <taxon>Adineta</taxon>
    </lineage>
</organism>
<dbReference type="Pfam" id="PF00630">
    <property type="entry name" value="Filamin"/>
    <property type="match status" value="1"/>
</dbReference>
<dbReference type="Proteomes" id="UP000663891">
    <property type="component" value="Unassembled WGS sequence"/>
</dbReference>
<dbReference type="SMART" id="SM00557">
    <property type="entry name" value="IG_FLMN"/>
    <property type="match status" value="1"/>
</dbReference>
<feature type="domain" description="Calponin-homology (CH)" evidence="4">
    <location>
        <begin position="38"/>
        <end position="87"/>
    </location>
</feature>
<dbReference type="Gene3D" id="1.10.418.10">
    <property type="entry name" value="Calponin-like domain"/>
    <property type="match status" value="1"/>
</dbReference>
<evidence type="ECO:0000256" key="2">
    <source>
        <dbReference type="ARBA" id="ARBA00022737"/>
    </source>
</evidence>
<gene>
    <name evidence="5" type="ORF">VCS650_LOCUS20396</name>
</gene>
<dbReference type="AlphaFoldDB" id="A0A814PH63"/>
<dbReference type="InterPro" id="IPR036872">
    <property type="entry name" value="CH_dom_sf"/>
</dbReference>
<dbReference type="InterPro" id="IPR001298">
    <property type="entry name" value="Filamin/ABP280_rpt"/>
</dbReference>
<comment type="similarity">
    <text evidence="1">Belongs to the filamin family.</text>
</comment>
<protein>
    <recommendedName>
        <fullName evidence="4">Calponin-homology (CH) domain-containing protein</fullName>
    </recommendedName>
</protein>
<dbReference type="PROSITE" id="PS50194">
    <property type="entry name" value="FILAMIN_REPEAT"/>
    <property type="match status" value="1"/>
</dbReference>
<dbReference type="InterPro" id="IPR014756">
    <property type="entry name" value="Ig_E-set"/>
</dbReference>
<dbReference type="SUPFAM" id="SSF81296">
    <property type="entry name" value="E set domains"/>
    <property type="match status" value="1"/>
</dbReference>
<dbReference type="EMBL" id="CAJNON010000211">
    <property type="protein sequence ID" value="CAF1106551.1"/>
    <property type="molecule type" value="Genomic_DNA"/>
</dbReference>
<dbReference type="Gene3D" id="2.60.40.10">
    <property type="entry name" value="Immunoglobulins"/>
    <property type="match status" value="1"/>
</dbReference>
<dbReference type="InterPro" id="IPR044801">
    <property type="entry name" value="Filamin"/>
</dbReference>
<dbReference type="InterPro" id="IPR001715">
    <property type="entry name" value="CH_dom"/>
</dbReference>
<name>A0A814PH63_9BILA</name>
<dbReference type="InterPro" id="IPR017868">
    <property type="entry name" value="Filamin/ABP280_repeat-like"/>
</dbReference>
<dbReference type="GO" id="GO:0051015">
    <property type="term" value="F:actin filament binding"/>
    <property type="evidence" value="ECO:0007669"/>
    <property type="project" value="InterPro"/>
</dbReference>
<evidence type="ECO:0000256" key="3">
    <source>
        <dbReference type="PROSITE-ProRule" id="PRU00087"/>
    </source>
</evidence>
<dbReference type="SUPFAM" id="SSF47576">
    <property type="entry name" value="Calponin-homology domain, CH-domain"/>
    <property type="match status" value="1"/>
</dbReference>
<feature type="repeat" description="Filamin" evidence="3">
    <location>
        <begin position="97"/>
        <end position="195"/>
    </location>
</feature>
<comment type="caution">
    <text evidence="5">The sequence shown here is derived from an EMBL/GenBank/DDBJ whole genome shotgun (WGS) entry which is preliminary data.</text>
</comment>
<evidence type="ECO:0000313" key="6">
    <source>
        <dbReference type="Proteomes" id="UP000663891"/>
    </source>
</evidence>
<sequence>MCFFLQPNIETRVSYLFTGKETSKLFSLGLFPNWADRDPKNALENAREAMDLAEKWLGIPQLIQPHEMVNPQVDEQSMMTYLSQYPNAQLKHGAPVKPKNYANQVRCYGLGLDRIGHIVDKPVIFHIETCAAGLGKVDVIVVNANGQTEECTMEFREDTNRTYDCVFYPTMQGEYKIIITFNEQEVPHSPFIIHVDLTEPIPEILINDDTDSPDNEITPSDDKQPLYENIIQTNTIICERQNDTTEIKITNLDEEENDIILEEEDHLYYARVSYFL</sequence>
<dbReference type="Pfam" id="PF00307">
    <property type="entry name" value="CH"/>
    <property type="match status" value="1"/>
</dbReference>
<dbReference type="InterPro" id="IPR013783">
    <property type="entry name" value="Ig-like_fold"/>
</dbReference>
<dbReference type="GO" id="GO:0030036">
    <property type="term" value="P:actin cytoskeleton organization"/>
    <property type="evidence" value="ECO:0007669"/>
    <property type="project" value="InterPro"/>
</dbReference>
<reference evidence="5" key="1">
    <citation type="submission" date="2021-02" db="EMBL/GenBank/DDBJ databases">
        <authorList>
            <person name="Nowell W R."/>
        </authorList>
    </citation>
    <scope>NUCLEOTIDE SEQUENCE</scope>
</reference>
<proteinExistence type="inferred from homology"/>